<sequence length="58" mass="6880">MERVKLFALADIAGDGDDFVIIIFLEPRDYNRRIESARIGQYNLFFSHNIIHLCKNFY</sequence>
<proteinExistence type="predicted"/>
<evidence type="ECO:0000313" key="1">
    <source>
        <dbReference type="EMBL" id="MPM99755.1"/>
    </source>
</evidence>
<accession>A0A645EEA9</accession>
<protein>
    <submittedName>
        <fullName evidence="1">Uncharacterized protein</fullName>
    </submittedName>
</protein>
<reference evidence="1" key="1">
    <citation type="submission" date="2019-08" db="EMBL/GenBank/DDBJ databases">
        <authorList>
            <person name="Kucharzyk K."/>
            <person name="Murdoch R.W."/>
            <person name="Higgins S."/>
            <person name="Loffler F."/>
        </authorList>
    </citation>
    <scope>NUCLEOTIDE SEQUENCE</scope>
</reference>
<dbReference type="EMBL" id="VSSQ01045836">
    <property type="protein sequence ID" value="MPM99755.1"/>
    <property type="molecule type" value="Genomic_DNA"/>
</dbReference>
<dbReference type="AlphaFoldDB" id="A0A645EEA9"/>
<organism evidence="1">
    <name type="scientific">bioreactor metagenome</name>
    <dbReference type="NCBI Taxonomy" id="1076179"/>
    <lineage>
        <taxon>unclassified sequences</taxon>
        <taxon>metagenomes</taxon>
        <taxon>ecological metagenomes</taxon>
    </lineage>
</organism>
<name>A0A645EEA9_9ZZZZ</name>
<gene>
    <name evidence="1" type="ORF">SDC9_146949</name>
</gene>
<comment type="caution">
    <text evidence="1">The sequence shown here is derived from an EMBL/GenBank/DDBJ whole genome shotgun (WGS) entry which is preliminary data.</text>
</comment>